<dbReference type="InterPro" id="IPR028098">
    <property type="entry name" value="Glyco_trans_4-like_N"/>
</dbReference>
<feature type="domain" description="Glycosyltransferase subfamily 4-like N-terminal" evidence="1">
    <location>
        <begin position="15"/>
        <end position="202"/>
    </location>
</feature>
<sequence>MKILLYSLNFAPELTGIGKYTGEMAKWLAERGHDVRVVTGHPYYPEWRVHSGYKANEFRREMWNNVTVIRCPLWVPARANGIRRLLHLGSFACTSFLAMLGQLKWRPQIVWVVEPALFCAPTALLVSRLSSARSWLHIQDYEVDAAFAMGLLKGRGLKSIALRVESWLMQRFHIVSTISGRMLELAAKKGVHRDQLVPLPNWVDISAIRPIRTTSVYRKTMGAGERTVVVLYSGNMGTKQGLEVVARVARDLSQDGEILFVLCGDGAGKDELVQQCAGLKNVKFLALQPQEALNDLLGAADIHLLPQRADAADLVLPSKLTGMLASGRPVIATALAETELGTVITHARCGLLVPPDDPAALAKAIRQLAGDGGRRMEMGLAARAYAEQHLDINEILDRFSSDASGQDQTREKLNLQ</sequence>
<accession>A0A936Z5N1</accession>
<dbReference type="AlphaFoldDB" id="A0A936Z5N1"/>
<dbReference type="CDD" id="cd03794">
    <property type="entry name" value="GT4_WbuB-like"/>
    <property type="match status" value="1"/>
</dbReference>
<dbReference type="InterPro" id="IPR050194">
    <property type="entry name" value="Glycosyltransferase_grp1"/>
</dbReference>
<dbReference type="RefSeq" id="WP_201676787.1">
    <property type="nucleotide sequence ID" value="NZ_JAEQNE010000007.1"/>
</dbReference>
<gene>
    <name evidence="2" type="ORF">JJ685_23475</name>
</gene>
<proteinExistence type="predicted"/>
<evidence type="ECO:0000313" key="2">
    <source>
        <dbReference type="EMBL" id="MBL0394120.1"/>
    </source>
</evidence>
<dbReference type="Pfam" id="PF13579">
    <property type="entry name" value="Glyco_trans_4_4"/>
    <property type="match status" value="1"/>
</dbReference>
<dbReference type="SUPFAM" id="SSF53756">
    <property type="entry name" value="UDP-Glycosyltransferase/glycogen phosphorylase"/>
    <property type="match status" value="1"/>
</dbReference>
<organism evidence="2 3">
    <name type="scientific">Ramlibacter monticola</name>
    <dbReference type="NCBI Taxonomy" id="1926872"/>
    <lineage>
        <taxon>Bacteria</taxon>
        <taxon>Pseudomonadati</taxon>
        <taxon>Pseudomonadota</taxon>
        <taxon>Betaproteobacteria</taxon>
        <taxon>Burkholderiales</taxon>
        <taxon>Comamonadaceae</taxon>
        <taxon>Ramlibacter</taxon>
    </lineage>
</organism>
<dbReference type="Proteomes" id="UP000599109">
    <property type="component" value="Unassembled WGS sequence"/>
</dbReference>
<dbReference type="PANTHER" id="PTHR45947:SF3">
    <property type="entry name" value="SULFOQUINOVOSYL TRANSFERASE SQD2"/>
    <property type="match status" value="1"/>
</dbReference>
<name>A0A936Z5N1_9BURK</name>
<dbReference type="Pfam" id="PF13692">
    <property type="entry name" value="Glyco_trans_1_4"/>
    <property type="match status" value="1"/>
</dbReference>
<evidence type="ECO:0000313" key="3">
    <source>
        <dbReference type="Proteomes" id="UP000599109"/>
    </source>
</evidence>
<dbReference type="NCBIfam" id="NF007640">
    <property type="entry name" value="PRK10307.1"/>
    <property type="match status" value="1"/>
</dbReference>
<dbReference type="Gene3D" id="3.40.50.2000">
    <property type="entry name" value="Glycogen Phosphorylase B"/>
    <property type="match status" value="2"/>
</dbReference>
<dbReference type="EMBL" id="JAEQNE010000007">
    <property type="protein sequence ID" value="MBL0394120.1"/>
    <property type="molecule type" value="Genomic_DNA"/>
</dbReference>
<dbReference type="PANTHER" id="PTHR45947">
    <property type="entry name" value="SULFOQUINOVOSYL TRANSFERASE SQD2"/>
    <property type="match status" value="1"/>
</dbReference>
<reference evidence="2 3" key="1">
    <citation type="journal article" date="2017" name="Int. J. Syst. Evol. Microbiol.">
        <title>Ramlibacter monticola sp. nov., isolated from forest soil.</title>
        <authorList>
            <person name="Chaudhary D.K."/>
            <person name="Kim J."/>
        </authorList>
    </citation>
    <scope>NUCLEOTIDE SEQUENCE [LARGE SCALE GENOMIC DNA]</scope>
    <source>
        <strain evidence="2 3">KACC 19175</strain>
    </source>
</reference>
<dbReference type="GO" id="GO:0016758">
    <property type="term" value="F:hexosyltransferase activity"/>
    <property type="evidence" value="ECO:0007669"/>
    <property type="project" value="TreeGrafter"/>
</dbReference>
<comment type="caution">
    <text evidence="2">The sequence shown here is derived from an EMBL/GenBank/DDBJ whole genome shotgun (WGS) entry which is preliminary data.</text>
</comment>
<protein>
    <submittedName>
        <fullName evidence="2">Glycosyltransferase WbuB</fullName>
    </submittedName>
</protein>
<keyword evidence="3" id="KW-1185">Reference proteome</keyword>
<evidence type="ECO:0000259" key="1">
    <source>
        <dbReference type="Pfam" id="PF13579"/>
    </source>
</evidence>